<dbReference type="AlphaFoldDB" id="A0A174AAI8"/>
<evidence type="ECO:0000313" key="1">
    <source>
        <dbReference type="EMBL" id="CUN85233.1"/>
    </source>
</evidence>
<evidence type="ECO:0008006" key="3">
    <source>
        <dbReference type="Google" id="ProtNLM"/>
    </source>
</evidence>
<protein>
    <recommendedName>
        <fullName evidence="3">DUF4179 domain-containing protein</fullName>
    </recommendedName>
</protein>
<dbReference type="STRING" id="39482.ERS852491_00659"/>
<dbReference type="Proteomes" id="UP000095544">
    <property type="component" value="Unassembled WGS sequence"/>
</dbReference>
<evidence type="ECO:0000313" key="2">
    <source>
        <dbReference type="Proteomes" id="UP000095544"/>
    </source>
</evidence>
<dbReference type="EMBL" id="CYZU01000004">
    <property type="protein sequence ID" value="CUN85233.1"/>
    <property type="molecule type" value="Genomic_DNA"/>
</dbReference>
<name>A0A174AAI8_9FIRM</name>
<organism evidence="1 2">
    <name type="scientific">Faecalicatena contorta</name>
    <dbReference type="NCBI Taxonomy" id="39482"/>
    <lineage>
        <taxon>Bacteria</taxon>
        <taxon>Bacillati</taxon>
        <taxon>Bacillota</taxon>
        <taxon>Clostridia</taxon>
        <taxon>Lachnospirales</taxon>
        <taxon>Lachnospiraceae</taxon>
        <taxon>Faecalicatena</taxon>
    </lineage>
</organism>
<gene>
    <name evidence="1" type="ORF">ERS852491_00659</name>
</gene>
<accession>A0A174AAI8</accession>
<sequence length="301" mass="34233">MVSTLTVGAAKYFHWNDSFSKRYNIDPETEKKLNDANSAKEMNQYTEHDGIRIEAVQSVADSYAAHIVLMIRGSEEFPLESHMGFESIDVQVEGNEMIGWEGRFLKEVTDDWSDGVEYEITVQDLGEKGLLNKPIKLSFHKITDAYTGKLNRTAPPVLLDTSWELTLNLDNEDTGKVYQVNQKIPGSEAVAKSLRLSSISYTLDMEWTYQKETLSGIDPNTGVEVEFEHVKNPPMLMGLVYEDGSVRENVLLHMSGHFTNEERTEYRAYGYNYEMAEYENVSGLLFFVGEEVVRVPVEKPD</sequence>
<proteinExistence type="predicted"/>
<reference evidence="1 2" key="1">
    <citation type="submission" date="2015-09" db="EMBL/GenBank/DDBJ databases">
        <authorList>
            <consortium name="Pathogen Informatics"/>
        </authorList>
    </citation>
    <scope>NUCLEOTIDE SEQUENCE [LARGE SCALE GENOMIC DNA]</scope>
    <source>
        <strain evidence="1 2">2789STDY5834876</strain>
    </source>
</reference>